<feature type="compositionally biased region" description="Acidic residues" evidence="1">
    <location>
        <begin position="294"/>
        <end position="310"/>
    </location>
</feature>
<feature type="region of interest" description="Disordered" evidence="1">
    <location>
        <begin position="1"/>
        <end position="50"/>
    </location>
</feature>
<dbReference type="Pfam" id="PF10056">
    <property type="entry name" value="DUF2293"/>
    <property type="match status" value="1"/>
</dbReference>
<feature type="compositionally biased region" description="Low complexity" evidence="1">
    <location>
        <begin position="568"/>
        <end position="577"/>
    </location>
</feature>
<gene>
    <name evidence="3" type="ORF">QBC35DRAFT_472222</name>
</gene>
<feature type="region of interest" description="Disordered" evidence="1">
    <location>
        <begin position="294"/>
        <end position="354"/>
    </location>
</feature>
<name>A0AAN6X0Q3_9PEZI</name>
<feature type="compositionally biased region" description="Polar residues" evidence="1">
    <location>
        <begin position="578"/>
        <end position="587"/>
    </location>
</feature>
<comment type="caution">
    <text evidence="3">The sequence shown here is derived from an EMBL/GenBank/DDBJ whole genome shotgun (WGS) entry which is preliminary data.</text>
</comment>
<dbReference type="PANTHER" id="PTHR38113">
    <property type="match status" value="1"/>
</dbReference>
<reference evidence="3" key="1">
    <citation type="journal article" date="2023" name="Mol. Phylogenet. Evol.">
        <title>Genome-scale phylogeny and comparative genomics of the fungal order Sordariales.</title>
        <authorList>
            <person name="Hensen N."/>
            <person name="Bonometti L."/>
            <person name="Westerberg I."/>
            <person name="Brannstrom I.O."/>
            <person name="Guillou S."/>
            <person name="Cros-Aarteil S."/>
            <person name="Calhoun S."/>
            <person name="Haridas S."/>
            <person name="Kuo A."/>
            <person name="Mondo S."/>
            <person name="Pangilinan J."/>
            <person name="Riley R."/>
            <person name="LaButti K."/>
            <person name="Andreopoulos B."/>
            <person name="Lipzen A."/>
            <person name="Chen C."/>
            <person name="Yan M."/>
            <person name="Daum C."/>
            <person name="Ng V."/>
            <person name="Clum A."/>
            <person name="Steindorff A."/>
            <person name="Ohm R.A."/>
            <person name="Martin F."/>
            <person name="Silar P."/>
            <person name="Natvig D.O."/>
            <person name="Lalanne C."/>
            <person name="Gautier V."/>
            <person name="Ament-Velasquez S.L."/>
            <person name="Kruys A."/>
            <person name="Hutchinson M.I."/>
            <person name="Powell A.J."/>
            <person name="Barry K."/>
            <person name="Miller A.N."/>
            <person name="Grigoriev I.V."/>
            <person name="Debuchy R."/>
            <person name="Gladieux P."/>
            <person name="Hiltunen Thoren M."/>
            <person name="Johannesson H."/>
        </authorList>
    </citation>
    <scope>NUCLEOTIDE SEQUENCE</scope>
    <source>
        <strain evidence="3">PSN309</strain>
    </source>
</reference>
<reference evidence="3" key="2">
    <citation type="submission" date="2023-05" db="EMBL/GenBank/DDBJ databases">
        <authorList>
            <consortium name="Lawrence Berkeley National Laboratory"/>
            <person name="Steindorff A."/>
            <person name="Hensen N."/>
            <person name="Bonometti L."/>
            <person name="Westerberg I."/>
            <person name="Brannstrom I.O."/>
            <person name="Guillou S."/>
            <person name="Cros-Aarteil S."/>
            <person name="Calhoun S."/>
            <person name="Haridas S."/>
            <person name="Kuo A."/>
            <person name="Mondo S."/>
            <person name="Pangilinan J."/>
            <person name="Riley R."/>
            <person name="Labutti K."/>
            <person name="Andreopoulos B."/>
            <person name="Lipzen A."/>
            <person name="Chen C."/>
            <person name="Yanf M."/>
            <person name="Daum C."/>
            <person name="Ng V."/>
            <person name="Clum A."/>
            <person name="Ohm R."/>
            <person name="Martin F."/>
            <person name="Silar P."/>
            <person name="Natvig D."/>
            <person name="Lalanne C."/>
            <person name="Gautier V."/>
            <person name="Ament-Velasquez S.L."/>
            <person name="Kruys A."/>
            <person name="Hutchinson M.I."/>
            <person name="Powell A.J."/>
            <person name="Barry K."/>
            <person name="Miller A.N."/>
            <person name="Grigoriev I.V."/>
            <person name="Debuchy R."/>
            <person name="Gladieux P."/>
            <person name="Thoren M.H."/>
            <person name="Johannesson H."/>
        </authorList>
    </citation>
    <scope>NUCLEOTIDE SEQUENCE</scope>
    <source>
        <strain evidence="3">PSN309</strain>
    </source>
</reference>
<organism evidence="3 4">
    <name type="scientific">Podospora australis</name>
    <dbReference type="NCBI Taxonomy" id="1536484"/>
    <lineage>
        <taxon>Eukaryota</taxon>
        <taxon>Fungi</taxon>
        <taxon>Dikarya</taxon>
        <taxon>Ascomycota</taxon>
        <taxon>Pezizomycotina</taxon>
        <taxon>Sordariomycetes</taxon>
        <taxon>Sordariomycetidae</taxon>
        <taxon>Sordariales</taxon>
        <taxon>Podosporaceae</taxon>
        <taxon>Podospora</taxon>
    </lineage>
</organism>
<protein>
    <recommendedName>
        <fullName evidence="2">DUF2293 domain-containing protein</fullName>
    </recommendedName>
</protein>
<dbReference type="InterPro" id="IPR018744">
    <property type="entry name" value="DUF2293"/>
</dbReference>
<dbReference type="AlphaFoldDB" id="A0AAN6X0Q3"/>
<feature type="region of interest" description="Disordered" evidence="1">
    <location>
        <begin position="564"/>
        <end position="590"/>
    </location>
</feature>
<evidence type="ECO:0000313" key="4">
    <source>
        <dbReference type="Proteomes" id="UP001302126"/>
    </source>
</evidence>
<evidence type="ECO:0000256" key="1">
    <source>
        <dbReference type="SAM" id="MobiDB-lite"/>
    </source>
</evidence>
<feature type="compositionally biased region" description="Polar residues" evidence="1">
    <location>
        <begin position="332"/>
        <end position="350"/>
    </location>
</feature>
<dbReference type="PANTHER" id="PTHR38113:SF1">
    <property type="entry name" value="DUF2293 DOMAIN-CONTAINING PROTEIN"/>
    <property type="match status" value="1"/>
</dbReference>
<dbReference type="Proteomes" id="UP001302126">
    <property type="component" value="Unassembled WGS sequence"/>
</dbReference>
<proteinExistence type="predicted"/>
<evidence type="ECO:0000313" key="3">
    <source>
        <dbReference type="EMBL" id="KAK4189977.1"/>
    </source>
</evidence>
<sequence length="773" mass="87094">MGREKKKSKRRSPNGGAHNAKDRHKRDRRGDIIDWKAPPPPGLVARPDRPKISTKHKSWFEFIENKDKKKKLEIEFTETTEPPPGFEFVPMGNPVLTTKCKELSREQGAMIFIVTMPGTGANRELSWHLNRVGHHIRQTIFEEARKELGDAALLSVDPNWGQPEPIPESQAEITQQADAAIQDLFPRIPHTDRQEVLDTSFNKARLLQNKGDPPVGLAATIPLSRRVQLAVLAHIRHKHTRYDELLKETSWVNARKAVESLCLDYIVKWRGDEETGRDQLDEILCEVILISDSESEDSDVDEGSDDDSDESAGSSVAGDGNGNVPVGVHSPTRASPPSHAQFTGPSNSDNHFLRDGDMYRATHAPQRVRKAARLDRKAAKWPQRNFSRYQAAWDQAVERQRTDAQPEVVRLSHREMDLKDHLVPSIEPASPTQYPVQRQPEAPLDNGRYSAQTVSYHSVLPPTTVASVQEYGTYRGDEGFIRLPPRPSLNRMSIAPPGHSTSAVPVGQPSYSTTRAYAPRPAYGAPPYYDDPDPARDRPLVRAVSRPIWVDEHGRVLRSEARPFYVGTPPDRTPPTTGSTYLSSGNSHALPVRRSAARPILLRDSPDGHPAVGPVYVSSGHHTLSSRAGDERRYYEARTEQPVDRLGQEPVQIVRVTNVFPRRYGTSPVPVETRAHDYPVVSQPRYIENQPYDSRQQSVRVQPQRVENVVGVEYLPVRRGYETRTYTEQPLEEAYPVYRSRTVSAIPPTYREHEPPAYHYHPDPARDQVITIE</sequence>
<keyword evidence="4" id="KW-1185">Reference proteome</keyword>
<feature type="domain" description="DUF2293" evidence="2">
    <location>
        <begin position="180"/>
        <end position="270"/>
    </location>
</feature>
<dbReference type="EMBL" id="MU864370">
    <property type="protein sequence ID" value="KAK4189977.1"/>
    <property type="molecule type" value="Genomic_DNA"/>
</dbReference>
<accession>A0AAN6X0Q3</accession>
<feature type="compositionally biased region" description="Basic residues" evidence="1">
    <location>
        <begin position="1"/>
        <end position="12"/>
    </location>
</feature>
<evidence type="ECO:0000259" key="2">
    <source>
        <dbReference type="Pfam" id="PF10056"/>
    </source>
</evidence>